<evidence type="ECO:0000256" key="12">
    <source>
        <dbReference type="ARBA" id="ARBA00023317"/>
    </source>
</evidence>
<evidence type="ECO:0000259" key="15">
    <source>
        <dbReference type="Pfam" id="PF00224"/>
    </source>
</evidence>
<evidence type="ECO:0000256" key="9">
    <source>
        <dbReference type="ARBA" id="ARBA00022840"/>
    </source>
</evidence>
<comment type="similarity">
    <text evidence="3 14">Belongs to the pyruvate kinase family.</text>
</comment>
<evidence type="ECO:0000259" key="16">
    <source>
        <dbReference type="Pfam" id="PF02887"/>
    </source>
</evidence>
<comment type="caution">
    <text evidence="17">The sequence shown here is derived from an EMBL/GenBank/DDBJ whole genome shotgun (WGS) entry which is preliminary data.</text>
</comment>
<keyword evidence="10 14" id="KW-0460">Magnesium</keyword>
<comment type="pathway">
    <text evidence="2 14">Carbohydrate degradation; glycolysis; pyruvate from D-glyceraldehyde 3-phosphate: step 5/5.</text>
</comment>
<dbReference type="GO" id="GO:0004743">
    <property type="term" value="F:pyruvate kinase activity"/>
    <property type="evidence" value="ECO:0007669"/>
    <property type="project" value="UniProtKB-UniRule"/>
</dbReference>
<dbReference type="NCBIfam" id="NF004491">
    <property type="entry name" value="PRK05826.1"/>
    <property type="match status" value="1"/>
</dbReference>
<dbReference type="Proteomes" id="UP000230852">
    <property type="component" value="Unassembled WGS sequence"/>
</dbReference>
<dbReference type="Pfam" id="PF02887">
    <property type="entry name" value="PK_C"/>
    <property type="match status" value="1"/>
</dbReference>
<dbReference type="GO" id="GO:0005524">
    <property type="term" value="F:ATP binding"/>
    <property type="evidence" value="ECO:0007669"/>
    <property type="project" value="UniProtKB-KW"/>
</dbReference>
<dbReference type="Gene3D" id="3.40.1380.20">
    <property type="entry name" value="Pyruvate kinase, C-terminal domain"/>
    <property type="match status" value="1"/>
</dbReference>
<dbReference type="InterPro" id="IPR015806">
    <property type="entry name" value="Pyrv_Knase_insert_dom_sf"/>
</dbReference>
<dbReference type="PROSITE" id="PS00110">
    <property type="entry name" value="PYRUVATE_KINASE"/>
    <property type="match status" value="1"/>
</dbReference>
<dbReference type="InterPro" id="IPR018209">
    <property type="entry name" value="Pyrv_Knase_AS"/>
</dbReference>
<dbReference type="InterPro" id="IPR015793">
    <property type="entry name" value="Pyrv_Knase_brl"/>
</dbReference>
<dbReference type="NCBIfam" id="NF004978">
    <property type="entry name" value="PRK06354.1"/>
    <property type="match status" value="1"/>
</dbReference>
<evidence type="ECO:0000256" key="13">
    <source>
        <dbReference type="NCBIfam" id="TIGR01064"/>
    </source>
</evidence>
<feature type="domain" description="Pyruvate kinase C-terminal" evidence="16">
    <location>
        <begin position="398"/>
        <end position="504"/>
    </location>
</feature>
<proteinExistence type="inferred from homology"/>
<dbReference type="InterPro" id="IPR001697">
    <property type="entry name" value="Pyr_Knase"/>
</dbReference>
<protein>
    <recommendedName>
        <fullName evidence="4 13">Pyruvate kinase</fullName>
        <ecNumber evidence="4 13">2.7.1.40</ecNumber>
    </recommendedName>
</protein>
<dbReference type="PANTHER" id="PTHR11817">
    <property type="entry name" value="PYRUVATE KINASE"/>
    <property type="match status" value="1"/>
</dbReference>
<dbReference type="GO" id="GO:0016301">
    <property type="term" value="F:kinase activity"/>
    <property type="evidence" value="ECO:0007669"/>
    <property type="project" value="UniProtKB-KW"/>
</dbReference>
<dbReference type="Gene3D" id="3.20.20.60">
    <property type="entry name" value="Phosphoenolpyruvate-binding domains"/>
    <property type="match status" value="1"/>
</dbReference>
<feature type="domain" description="Pyruvate kinase barrel" evidence="15">
    <location>
        <begin position="33"/>
        <end position="360"/>
    </location>
</feature>
<keyword evidence="6" id="KW-0479">Metal-binding</keyword>
<evidence type="ECO:0000256" key="10">
    <source>
        <dbReference type="ARBA" id="ARBA00022842"/>
    </source>
</evidence>
<dbReference type="EC" id="2.7.1.40" evidence="4 13"/>
<evidence type="ECO:0000256" key="11">
    <source>
        <dbReference type="ARBA" id="ARBA00023152"/>
    </source>
</evidence>
<keyword evidence="12 17" id="KW-0670">Pyruvate</keyword>
<evidence type="ECO:0000313" key="18">
    <source>
        <dbReference type="Proteomes" id="UP000230852"/>
    </source>
</evidence>
<comment type="cofactor">
    <cofactor evidence="1">
        <name>K(+)</name>
        <dbReference type="ChEBI" id="CHEBI:29103"/>
    </cofactor>
</comment>
<evidence type="ECO:0000256" key="1">
    <source>
        <dbReference type="ARBA" id="ARBA00001958"/>
    </source>
</evidence>
<keyword evidence="11 14" id="KW-0324">Glycolysis</keyword>
<reference evidence="18" key="1">
    <citation type="submission" date="2017-09" db="EMBL/GenBank/DDBJ databases">
        <title>Depth-based differentiation of microbial function through sediment-hosted aquifers and enrichment of novel symbionts in the deep terrestrial subsurface.</title>
        <authorList>
            <person name="Probst A.J."/>
            <person name="Ladd B."/>
            <person name="Jarett J.K."/>
            <person name="Geller-Mcgrath D.E."/>
            <person name="Sieber C.M.K."/>
            <person name="Emerson J.B."/>
            <person name="Anantharaman K."/>
            <person name="Thomas B.C."/>
            <person name="Malmstrom R."/>
            <person name="Stieglmeier M."/>
            <person name="Klingl A."/>
            <person name="Woyke T."/>
            <person name="Ryan C.M."/>
            <person name="Banfield J.F."/>
        </authorList>
    </citation>
    <scope>NUCLEOTIDE SEQUENCE [LARGE SCALE GENOMIC DNA]</scope>
</reference>
<dbReference type="SUPFAM" id="SSF50800">
    <property type="entry name" value="PK beta-barrel domain-like"/>
    <property type="match status" value="1"/>
</dbReference>
<name>A0A2H0TYK8_9BACT</name>
<evidence type="ECO:0000256" key="5">
    <source>
        <dbReference type="ARBA" id="ARBA00022679"/>
    </source>
</evidence>
<dbReference type="NCBIfam" id="TIGR01064">
    <property type="entry name" value="pyruv_kin"/>
    <property type="match status" value="1"/>
</dbReference>
<comment type="catalytic activity">
    <reaction evidence="14">
        <text>pyruvate + ATP = phosphoenolpyruvate + ADP + H(+)</text>
        <dbReference type="Rhea" id="RHEA:18157"/>
        <dbReference type="ChEBI" id="CHEBI:15361"/>
        <dbReference type="ChEBI" id="CHEBI:15378"/>
        <dbReference type="ChEBI" id="CHEBI:30616"/>
        <dbReference type="ChEBI" id="CHEBI:58702"/>
        <dbReference type="ChEBI" id="CHEBI:456216"/>
        <dbReference type="EC" id="2.7.1.40"/>
    </reaction>
</comment>
<dbReference type="InterPro" id="IPR015795">
    <property type="entry name" value="Pyrv_Knase_C"/>
</dbReference>
<sequence>MSQRLISIWLKPIINRIIRKSGLSVYPNYSMEKQTKIVCTIGPSCEDVETLEKMVRAGMNVARLNFSHGTYENHKMLIKNIREVAEKTGEPIAILQDLQGPKIRIGVVAKEGVALVAGKEVIFSTNPEDVDCVPLCYPELHNFVKRGETMLLDDGKLQVKVERIIDRKIITKVIVPGILTSNKGINIPQTDLSGLVVLTDKDKRDVDFGISEGVDMVALSFVMRPDDIIDLRYHIKQTEVKLGHKESNSIRIIAKIEKAEAVKHIKDIIEVADGIMVARGDLGVEIPAEEVPIIQKKLIDVALENAKPVIVATQMLDSMQNNPRPTRAEVSDVANAVIDHTDAVMLSNETASGQYPVETVEMMTKIIKETEKSEYTQLFFQQPKDKVNKIDDVISGLSRLVAEDLDANLILAASLSGETGRLISRYRPKFPIAVATNSKLVLHQLNLSWGVFPFELVECQSIEELVERSMTHLKEKKVIKDGDRIIVVAGEPVGHAGHVNLLEVREVK</sequence>
<evidence type="ECO:0000256" key="8">
    <source>
        <dbReference type="ARBA" id="ARBA00022777"/>
    </source>
</evidence>
<evidence type="ECO:0000256" key="4">
    <source>
        <dbReference type="ARBA" id="ARBA00012142"/>
    </source>
</evidence>
<evidence type="ECO:0000256" key="2">
    <source>
        <dbReference type="ARBA" id="ARBA00004997"/>
    </source>
</evidence>
<dbReference type="GO" id="GO:0030955">
    <property type="term" value="F:potassium ion binding"/>
    <property type="evidence" value="ECO:0007669"/>
    <property type="project" value="UniProtKB-UniRule"/>
</dbReference>
<evidence type="ECO:0000256" key="14">
    <source>
        <dbReference type="RuleBase" id="RU000504"/>
    </source>
</evidence>
<dbReference type="SUPFAM" id="SSF51621">
    <property type="entry name" value="Phosphoenolpyruvate/pyruvate domain"/>
    <property type="match status" value="1"/>
</dbReference>
<dbReference type="InterPro" id="IPR011037">
    <property type="entry name" value="Pyrv_Knase-like_insert_dom_sf"/>
</dbReference>
<dbReference type="FunFam" id="2.40.33.10:FF:000001">
    <property type="entry name" value="Pyruvate kinase"/>
    <property type="match status" value="1"/>
</dbReference>
<dbReference type="Pfam" id="PF00224">
    <property type="entry name" value="PK"/>
    <property type="match status" value="1"/>
</dbReference>
<dbReference type="GO" id="GO:0000287">
    <property type="term" value="F:magnesium ion binding"/>
    <property type="evidence" value="ECO:0007669"/>
    <property type="project" value="UniProtKB-UniRule"/>
</dbReference>
<dbReference type="InterPro" id="IPR015813">
    <property type="entry name" value="Pyrv/PenolPyrv_kinase-like_dom"/>
</dbReference>
<evidence type="ECO:0000313" key="17">
    <source>
        <dbReference type="EMBL" id="PIR78304.1"/>
    </source>
</evidence>
<dbReference type="UniPathway" id="UPA00109">
    <property type="reaction ID" value="UER00188"/>
</dbReference>
<organism evidence="17 18">
    <name type="scientific">Candidatus Magasanikbacteria bacterium CG10_big_fil_rev_8_21_14_0_10_36_16</name>
    <dbReference type="NCBI Taxonomy" id="1974645"/>
    <lineage>
        <taxon>Bacteria</taxon>
        <taxon>Candidatus Magasanikiibacteriota</taxon>
    </lineage>
</organism>
<keyword evidence="5 14" id="KW-0808">Transferase</keyword>
<dbReference type="PRINTS" id="PR01050">
    <property type="entry name" value="PYRUVTKNASE"/>
</dbReference>
<keyword evidence="9" id="KW-0067">ATP-binding</keyword>
<dbReference type="InterPro" id="IPR040442">
    <property type="entry name" value="Pyrv_kinase-like_dom_sf"/>
</dbReference>
<evidence type="ECO:0000256" key="6">
    <source>
        <dbReference type="ARBA" id="ARBA00022723"/>
    </source>
</evidence>
<dbReference type="AlphaFoldDB" id="A0A2H0TYK8"/>
<gene>
    <name evidence="17" type="primary">pyk</name>
    <name evidence="17" type="ORF">COU28_02315</name>
</gene>
<evidence type="ECO:0000256" key="3">
    <source>
        <dbReference type="ARBA" id="ARBA00008663"/>
    </source>
</evidence>
<evidence type="ECO:0000256" key="7">
    <source>
        <dbReference type="ARBA" id="ARBA00022741"/>
    </source>
</evidence>
<dbReference type="EMBL" id="PFBU01000047">
    <property type="protein sequence ID" value="PIR78304.1"/>
    <property type="molecule type" value="Genomic_DNA"/>
</dbReference>
<keyword evidence="7" id="KW-0547">Nucleotide-binding</keyword>
<dbReference type="InterPro" id="IPR036918">
    <property type="entry name" value="Pyrv_Knase_C_sf"/>
</dbReference>
<dbReference type="SUPFAM" id="SSF52935">
    <property type="entry name" value="PK C-terminal domain-like"/>
    <property type="match status" value="1"/>
</dbReference>
<accession>A0A2H0TYK8</accession>
<keyword evidence="8 14" id="KW-0418">Kinase</keyword>
<dbReference type="Gene3D" id="2.40.33.10">
    <property type="entry name" value="PK beta-barrel domain-like"/>
    <property type="match status" value="1"/>
</dbReference>